<organism evidence="1">
    <name type="scientific">Amphimedon queenslandica</name>
    <name type="common">Sponge</name>
    <dbReference type="NCBI Taxonomy" id="400682"/>
    <lineage>
        <taxon>Eukaryota</taxon>
        <taxon>Metazoa</taxon>
        <taxon>Porifera</taxon>
        <taxon>Demospongiae</taxon>
        <taxon>Heteroscleromorpha</taxon>
        <taxon>Haplosclerida</taxon>
        <taxon>Niphatidae</taxon>
        <taxon>Amphimedon</taxon>
    </lineage>
</organism>
<protein>
    <submittedName>
        <fullName evidence="1">Uncharacterized protein</fullName>
    </submittedName>
</protein>
<sequence>MVATEERWIGIRMYGQYYRETSEGADIHKTWTWLQKSDIKPETDGGSYLCRTRTGIETN</sequence>
<reference evidence="1" key="1">
    <citation type="submission" date="2017-05" db="UniProtKB">
        <authorList>
            <consortium name="EnsemblMetazoa"/>
        </authorList>
    </citation>
    <scope>IDENTIFICATION</scope>
</reference>
<dbReference type="EnsemblMetazoa" id="Aqu2.1.05389_001">
    <property type="protein sequence ID" value="Aqu2.1.05389_001"/>
    <property type="gene ID" value="Aqu2.1.05389"/>
</dbReference>
<proteinExistence type="predicted"/>
<evidence type="ECO:0000313" key="1">
    <source>
        <dbReference type="EnsemblMetazoa" id="Aqu2.1.05389_001"/>
    </source>
</evidence>
<dbReference type="AlphaFoldDB" id="A0A1X7STB7"/>
<accession>A0A1X7STB7</accession>
<name>A0A1X7STB7_AMPQE</name>
<dbReference type="InParanoid" id="A0A1X7STB7"/>